<keyword evidence="1" id="KW-0812">Transmembrane</keyword>
<dbReference type="STRING" id="1121865.OMW_00143"/>
<reference evidence="2 3" key="1">
    <citation type="submission" date="2013-03" db="EMBL/GenBank/DDBJ databases">
        <title>The Genome Sequence of Enterococcus columbae ATCC_51263 (PacBio/Illumina hybrid assembly).</title>
        <authorList>
            <consortium name="The Broad Institute Genomics Platform"/>
            <consortium name="The Broad Institute Genome Sequencing Center for Infectious Disease"/>
            <person name="Earl A."/>
            <person name="Russ C."/>
            <person name="Gilmore M."/>
            <person name="Surin D."/>
            <person name="Walker B."/>
            <person name="Young S."/>
            <person name="Zeng Q."/>
            <person name="Gargeya S."/>
            <person name="Fitzgerald M."/>
            <person name="Haas B."/>
            <person name="Abouelleil A."/>
            <person name="Allen A.W."/>
            <person name="Alvarado L."/>
            <person name="Arachchi H.M."/>
            <person name="Berlin A.M."/>
            <person name="Chapman S.B."/>
            <person name="Gainer-Dewar J."/>
            <person name="Goldberg J."/>
            <person name="Griggs A."/>
            <person name="Gujja S."/>
            <person name="Hansen M."/>
            <person name="Howarth C."/>
            <person name="Imamovic A."/>
            <person name="Ireland A."/>
            <person name="Larimer J."/>
            <person name="McCowan C."/>
            <person name="Murphy C."/>
            <person name="Pearson M."/>
            <person name="Poon T.W."/>
            <person name="Priest M."/>
            <person name="Roberts A."/>
            <person name="Saif S."/>
            <person name="Shea T."/>
            <person name="Sisk P."/>
            <person name="Sykes S."/>
            <person name="Wortman J."/>
            <person name="Nusbaum C."/>
            <person name="Birren B."/>
        </authorList>
    </citation>
    <scope>NUCLEOTIDE SEQUENCE [LARGE SCALE GENOMIC DNA]</scope>
    <source>
        <strain evidence="2 3">ATCC 51263</strain>
    </source>
</reference>
<sequence>MWLGIFLFVLLMMPITVFVIGISIIILLQCAKYRLNKGGDQDG</sequence>
<protein>
    <submittedName>
        <fullName evidence="2">Uncharacterized protein</fullName>
    </submittedName>
</protein>
<evidence type="ECO:0000313" key="2">
    <source>
        <dbReference type="EMBL" id="EOW84249.1"/>
    </source>
</evidence>
<proteinExistence type="predicted"/>
<accession>S1NTN2</accession>
<gene>
    <name evidence="2" type="ORF">I568_00737</name>
</gene>
<dbReference type="Proteomes" id="UP000014113">
    <property type="component" value="Unassembled WGS sequence"/>
</dbReference>
<evidence type="ECO:0000313" key="3">
    <source>
        <dbReference type="Proteomes" id="UP000014113"/>
    </source>
</evidence>
<name>S1NTN2_9ENTE</name>
<evidence type="ECO:0000256" key="1">
    <source>
        <dbReference type="SAM" id="Phobius"/>
    </source>
</evidence>
<keyword evidence="1" id="KW-0472">Membrane</keyword>
<dbReference type="EMBL" id="ASWJ01000004">
    <property type="protein sequence ID" value="EOW84249.1"/>
    <property type="molecule type" value="Genomic_DNA"/>
</dbReference>
<dbReference type="AlphaFoldDB" id="S1NTN2"/>
<keyword evidence="3" id="KW-1185">Reference proteome</keyword>
<feature type="transmembrane region" description="Helical" evidence="1">
    <location>
        <begin position="6"/>
        <end position="28"/>
    </location>
</feature>
<organism evidence="2 3">
    <name type="scientific">Enterococcus columbae DSM 7374 = ATCC 51263</name>
    <dbReference type="NCBI Taxonomy" id="1121865"/>
    <lineage>
        <taxon>Bacteria</taxon>
        <taxon>Bacillati</taxon>
        <taxon>Bacillota</taxon>
        <taxon>Bacilli</taxon>
        <taxon>Lactobacillales</taxon>
        <taxon>Enterococcaceae</taxon>
        <taxon>Enterococcus</taxon>
    </lineage>
</organism>
<comment type="caution">
    <text evidence="2">The sequence shown here is derived from an EMBL/GenBank/DDBJ whole genome shotgun (WGS) entry which is preliminary data.</text>
</comment>
<keyword evidence="1" id="KW-1133">Transmembrane helix</keyword>